<protein>
    <submittedName>
        <fullName evidence="2">Flagellar basal body rod protein</fullName>
    </submittedName>
</protein>
<evidence type="ECO:0000256" key="1">
    <source>
        <dbReference type="SAM" id="Phobius"/>
    </source>
</evidence>
<gene>
    <name evidence="2" type="ORF">ACFODW_12930</name>
</gene>
<sequence length="117" mass="13230">MRKFLLFVSGLVALLVLLANLGPMVLLAVSGWLLYVVFKKFVKSDSTAAKVGWVIVGLIVLSIVFSNIYAVIGVAAVYALYWIYQNWNKDERDPVVETVEDDDPFTNFERQWAELNN</sequence>
<evidence type="ECO:0000313" key="3">
    <source>
        <dbReference type="Proteomes" id="UP001595387"/>
    </source>
</evidence>
<accession>A0ABV7A8Z5</accession>
<keyword evidence="1" id="KW-0812">Transmembrane</keyword>
<evidence type="ECO:0000313" key="2">
    <source>
        <dbReference type="EMBL" id="MFC2949220.1"/>
    </source>
</evidence>
<keyword evidence="2" id="KW-0966">Cell projection</keyword>
<dbReference type="EMBL" id="JBHRRZ010000033">
    <property type="protein sequence ID" value="MFC2949220.1"/>
    <property type="molecule type" value="Genomic_DNA"/>
</dbReference>
<dbReference type="Proteomes" id="UP001595387">
    <property type="component" value="Unassembled WGS sequence"/>
</dbReference>
<keyword evidence="1" id="KW-1133">Transmembrane helix</keyword>
<dbReference type="RefSeq" id="WP_390307104.1">
    <property type="nucleotide sequence ID" value="NZ_JBHRRZ010000033.1"/>
</dbReference>
<keyword evidence="1" id="KW-0472">Membrane</keyword>
<organism evidence="2 3">
    <name type="scientific">Virgibacillus sediminis</name>
    <dbReference type="NCBI Taxonomy" id="202260"/>
    <lineage>
        <taxon>Bacteria</taxon>
        <taxon>Bacillati</taxon>
        <taxon>Bacillota</taxon>
        <taxon>Bacilli</taxon>
        <taxon>Bacillales</taxon>
        <taxon>Bacillaceae</taxon>
        <taxon>Virgibacillus</taxon>
    </lineage>
</organism>
<reference evidence="3" key="1">
    <citation type="journal article" date="2019" name="Int. J. Syst. Evol. Microbiol.">
        <title>The Global Catalogue of Microorganisms (GCM) 10K type strain sequencing project: providing services to taxonomists for standard genome sequencing and annotation.</title>
        <authorList>
            <consortium name="The Broad Institute Genomics Platform"/>
            <consortium name="The Broad Institute Genome Sequencing Center for Infectious Disease"/>
            <person name="Wu L."/>
            <person name="Ma J."/>
        </authorList>
    </citation>
    <scope>NUCLEOTIDE SEQUENCE [LARGE SCALE GENOMIC DNA]</scope>
    <source>
        <strain evidence="3">KCTC 13193</strain>
    </source>
</reference>
<feature type="transmembrane region" description="Helical" evidence="1">
    <location>
        <begin position="51"/>
        <end position="84"/>
    </location>
</feature>
<keyword evidence="3" id="KW-1185">Reference proteome</keyword>
<keyword evidence="2" id="KW-0969">Cilium</keyword>
<name>A0ABV7A8Z5_9BACI</name>
<proteinExistence type="predicted"/>
<comment type="caution">
    <text evidence="2">The sequence shown here is derived from an EMBL/GenBank/DDBJ whole genome shotgun (WGS) entry which is preliminary data.</text>
</comment>
<keyword evidence="2" id="KW-0282">Flagellum</keyword>